<comment type="subcellular location">
    <subcellularLocation>
        <location evidence="1">Cell membrane</location>
        <topology evidence="1">Single-pass type II membrane protein</topology>
    </subcellularLocation>
</comment>
<keyword evidence="6" id="KW-0143">Chaperone</keyword>
<reference evidence="10 11" key="1">
    <citation type="submission" date="2014-06" db="EMBL/GenBank/DDBJ databases">
        <title>The genome of the endonuclear symbiont Nucleicultrix amoebiphila.</title>
        <authorList>
            <person name="Schulz F."/>
            <person name="Horn M."/>
        </authorList>
    </citation>
    <scope>NUCLEOTIDE SEQUENCE [LARGE SCALE GENOMIC DNA]</scope>
    <source>
        <strain evidence="10 11">FS5</strain>
    </source>
</reference>
<dbReference type="InterPro" id="IPR000297">
    <property type="entry name" value="PPIase_PpiC"/>
</dbReference>
<dbReference type="KEGG" id="naf:GQ61_02500"/>
<dbReference type="SUPFAM" id="SSF109998">
    <property type="entry name" value="Triger factor/SurA peptide-binding domain-like"/>
    <property type="match status" value="1"/>
</dbReference>
<evidence type="ECO:0000256" key="8">
    <source>
        <dbReference type="SAM" id="Phobius"/>
    </source>
</evidence>
<feature type="transmembrane region" description="Helical" evidence="8">
    <location>
        <begin position="12"/>
        <end position="31"/>
    </location>
</feature>
<dbReference type="RefSeq" id="WP_085783769.1">
    <property type="nucleotide sequence ID" value="NZ_CP008743.1"/>
</dbReference>
<keyword evidence="3 8" id="KW-0812">Transmembrane</keyword>
<dbReference type="GO" id="GO:0003755">
    <property type="term" value="F:peptidyl-prolyl cis-trans isomerase activity"/>
    <property type="evidence" value="ECO:0007669"/>
    <property type="project" value="InterPro"/>
</dbReference>
<evidence type="ECO:0000256" key="5">
    <source>
        <dbReference type="ARBA" id="ARBA00023136"/>
    </source>
</evidence>
<dbReference type="GO" id="GO:0005886">
    <property type="term" value="C:plasma membrane"/>
    <property type="evidence" value="ECO:0007669"/>
    <property type="project" value="UniProtKB-SubCell"/>
</dbReference>
<proteinExistence type="inferred from homology"/>
<evidence type="ECO:0000256" key="7">
    <source>
        <dbReference type="ARBA" id="ARBA00038408"/>
    </source>
</evidence>
<comment type="similarity">
    <text evidence="7">Belongs to the PpiD chaperone family.</text>
</comment>
<dbReference type="Gene3D" id="1.10.4030.10">
    <property type="entry name" value="Porin chaperone SurA, peptide-binding domain"/>
    <property type="match status" value="1"/>
</dbReference>
<dbReference type="Pfam" id="PF13145">
    <property type="entry name" value="Rotamase_2"/>
    <property type="match status" value="1"/>
</dbReference>
<evidence type="ECO:0000259" key="9">
    <source>
        <dbReference type="Pfam" id="PF13145"/>
    </source>
</evidence>
<organism evidence="10 11">
    <name type="scientific">Candidatus Nucleicultrix amoebiphila FS5</name>
    <dbReference type="NCBI Taxonomy" id="1414854"/>
    <lineage>
        <taxon>Bacteria</taxon>
        <taxon>Pseudomonadati</taxon>
        <taxon>Pseudomonadota</taxon>
        <taxon>Alphaproteobacteria</taxon>
        <taxon>Holosporales</taxon>
        <taxon>Candidatus Nucleicultricaceae</taxon>
        <taxon>Candidatus Nucleicultrix</taxon>
    </lineage>
</organism>
<feature type="domain" description="PpiC" evidence="9">
    <location>
        <begin position="251"/>
        <end position="396"/>
    </location>
</feature>
<keyword evidence="11" id="KW-1185">Reference proteome</keyword>
<evidence type="ECO:0000256" key="2">
    <source>
        <dbReference type="ARBA" id="ARBA00022475"/>
    </source>
</evidence>
<keyword evidence="2" id="KW-1003">Cell membrane</keyword>
<protein>
    <recommendedName>
        <fullName evidence="9">PpiC domain-containing protein</fullName>
    </recommendedName>
</protein>
<keyword evidence="5 8" id="KW-0472">Membrane</keyword>
<evidence type="ECO:0000256" key="3">
    <source>
        <dbReference type="ARBA" id="ARBA00022692"/>
    </source>
</evidence>
<evidence type="ECO:0000256" key="6">
    <source>
        <dbReference type="ARBA" id="ARBA00023186"/>
    </source>
</evidence>
<dbReference type="Pfam" id="PF13624">
    <property type="entry name" value="SurA_N_3"/>
    <property type="match status" value="1"/>
</dbReference>
<keyword evidence="4 8" id="KW-1133">Transmembrane helix</keyword>
<dbReference type="PANTHER" id="PTHR47529:SF1">
    <property type="entry name" value="PERIPLASMIC CHAPERONE PPID"/>
    <property type="match status" value="1"/>
</dbReference>
<evidence type="ECO:0000256" key="1">
    <source>
        <dbReference type="ARBA" id="ARBA00004401"/>
    </source>
</evidence>
<dbReference type="OrthoDB" id="9768393at2"/>
<evidence type="ECO:0000313" key="10">
    <source>
        <dbReference type="EMBL" id="ARN84382.1"/>
    </source>
</evidence>
<gene>
    <name evidence="10" type="ORF">GQ61_02500</name>
</gene>
<evidence type="ECO:0000256" key="4">
    <source>
        <dbReference type="ARBA" id="ARBA00022989"/>
    </source>
</evidence>
<sequence>MLEVFRKASTTWWFRAFFLILAIAFGFLWGIGDVINRIGGGGNQTVISIGSRKISAREFEYMVARQIHNAEQNLKEKIDRKKAREMGIDTYVMQKLVNDTLLELEAERLGILVSDDMVRNRIHAEKVFQNQDSSFNRDIFKSIIERVGFSEKSYVELMRKELVRENLLKAIAVGITAPKAMIAPLYRWQHEVRRVNGVLIEAKENLVKETPTEEQLRTFYGENLKRFEAPEYRSVSALVFDPNKLINTIAISDQQAQEEFESRPDEYQGKTFEQVKNEIISFLKKQQANEKIQKLGVEIEDALGGGSTFEEVAKAHSLEIMQLPLLDKQGQPDPFSDQNQPKSLTDLEKAILEEGFHQKDVDVPGDVVDGADGKLIIAKVDKLTPSSQRPFHNIKDKLVPFWKQEKAFDAAKALAEEIAKALNEGQSPQNLEKRYPVKAFRTRIDRSGDLSKFLTKMPKNMIAQLFSVAKNKPVLGVQKDDDKTTLIVGFVSEIEKSSEIPNQEKMAEFAKVLQMTLSNDILMEYIISIEKKNPVEVNKGYFKEPLETAPASAGFED</sequence>
<accession>A0A1W6N3I0</accession>
<dbReference type="InterPro" id="IPR052029">
    <property type="entry name" value="PpiD_chaperone"/>
</dbReference>
<dbReference type="AlphaFoldDB" id="A0A1W6N3I0"/>
<evidence type="ECO:0000313" key="11">
    <source>
        <dbReference type="Proteomes" id="UP000237351"/>
    </source>
</evidence>
<dbReference type="PANTHER" id="PTHR47529">
    <property type="entry name" value="PEPTIDYL-PROLYL CIS-TRANS ISOMERASE D"/>
    <property type="match status" value="1"/>
</dbReference>
<dbReference type="Proteomes" id="UP000237351">
    <property type="component" value="Chromosome"/>
</dbReference>
<dbReference type="STRING" id="1414854.GQ61_02500"/>
<name>A0A1W6N3I0_9PROT</name>
<dbReference type="EMBL" id="CP008743">
    <property type="protein sequence ID" value="ARN84382.1"/>
    <property type="molecule type" value="Genomic_DNA"/>
</dbReference>
<dbReference type="InterPro" id="IPR027304">
    <property type="entry name" value="Trigger_fact/SurA_dom_sf"/>
</dbReference>